<reference evidence="2 3" key="1">
    <citation type="submission" date="2022-05" db="EMBL/GenBank/DDBJ databases">
        <title>Streptomyces sp. nov. RY43-2 isolated from soil of a peat swamp forest.</title>
        <authorList>
            <person name="Kanchanasin P."/>
            <person name="Tanasupawat S."/>
            <person name="Phongsopitanun W."/>
        </authorList>
    </citation>
    <scope>NUCLEOTIDE SEQUENCE [LARGE SCALE GENOMIC DNA]</scope>
    <source>
        <strain evidence="2 3">RY43-2</strain>
    </source>
</reference>
<comment type="caution">
    <text evidence="2">The sequence shown here is derived from an EMBL/GenBank/DDBJ whole genome shotgun (WGS) entry which is preliminary data.</text>
</comment>
<keyword evidence="3" id="KW-1185">Reference proteome</keyword>
<dbReference type="RefSeq" id="WP_252425441.1">
    <property type="nucleotide sequence ID" value="NZ_JAMWMR010000011.1"/>
</dbReference>
<feature type="transmembrane region" description="Helical" evidence="1">
    <location>
        <begin position="32"/>
        <end position="50"/>
    </location>
</feature>
<keyword evidence="1" id="KW-0812">Transmembrane</keyword>
<evidence type="ECO:0000313" key="2">
    <source>
        <dbReference type="EMBL" id="MCN9242146.1"/>
    </source>
</evidence>
<evidence type="ECO:0000313" key="3">
    <source>
        <dbReference type="Proteomes" id="UP001523219"/>
    </source>
</evidence>
<dbReference type="Proteomes" id="UP001523219">
    <property type="component" value="Unassembled WGS sequence"/>
</dbReference>
<gene>
    <name evidence="2" type="ORF">NGF19_15335</name>
</gene>
<dbReference type="EMBL" id="JAMWMR010000011">
    <property type="protein sequence ID" value="MCN9242146.1"/>
    <property type="molecule type" value="Genomic_DNA"/>
</dbReference>
<name>A0ABT0ZEZ1_9ACTN</name>
<sequence length="156" mass="16857">MRILHPHFCVYLMALGIPPVWRTVPLATHPGVAAAVLAFAALALVVGTRARQGRVRRFRGGPRDRAAEPVDASWFTTHTLDGFPEAAVRARLKAPGAPSTDRVYAAWVLAVHGMDAAGLERHLSLPADLAHLLVEAAEPRRHNREPPERCDGSGSV</sequence>
<proteinExistence type="predicted"/>
<keyword evidence="1" id="KW-0472">Membrane</keyword>
<organism evidence="2 3">
    <name type="scientific">Streptomyces macrolidinus</name>
    <dbReference type="NCBI Taxonomy" id="2952607"/>
    <lineage>
        <taxon>Bacteria</taxon>
        <taxon>Bacillati</taxon>
        <taxon>Actinomycetota</taxon>
        <taxon>Actinomycetes</taxon>
        <taxon>Kitasatosporales</taxon>
        <taxon>Streptomycetaceae</taxon>
        <taxon>Streptomyces</taxon>
    </lineage>
</organism>
<keyword evidence="1" id="KW-1133">Transmembrane helix</keyword>
<evidence type="ECO:0000256" key="1">
    <source>
        <dbReference type="SAM" id="Phobius"/>
    </source>
</evidence>
<protein>
    <submittedName>
        <fullName evidence="2">Uncharacterized protein</fullName>
    </submittedName>
</protein>
<accession>A0ABT0ZEZ1</accession>